<organism evidence="4 5">
    <name type="scientific">Micromonospora solifontis</name>
    <dbReference type="NCBI Taxonomy" id="2487138"/>
    <lineage>
        <taxon>Bacteria</taxon>
        <taxon>Bacillati</taxon>
        <taxon>Actinomycetota</taxon>
        <taxon>Actinomycetes</taxon>
        <taxon>Micromonosporales</taxon>
        <taxon>Micromonosporaceae</taxon>
        <taxon>Micromonospora</taxon>
    </lineage>
</organism>
<dbReference type="Pfam" id="PF00550">
    <property type="entry name" value="PP-binding"/>
    <property type="match status" value="1"/>
</dbReference>
<dbReference type="EMBL" id="RJLN01000044">
    <property type="protein sequence ID" value="RNL98007.1"/>
    <property type="molecule type" value="Genomic_DNA"/>
</dbReference>
<dbReference type="PROSITE" id="PS50075">
    <property type="entry name" value="CARRIER"/>
    <property type="match status" value="1"/>
</dbReference>
<dbReference type="InterPro" id="IPR038020">
    <property type="entry name" value="MbtH-like_sf"/>
</dbReference>
<feature type="domain" description="Carrier" evidence="3">
    <location>
        <begin position="550"/>
        <end position="626"/>
    </location>
</feature>
<dbReference type="PROSITE" id="PS00455">
    <property type="entry name" value="AMP_BINDING"/>
    <property type="match status" value="1"/>
</dbReference>
<dbReference type="Gene3D" id="3.90.820.10">
    <property type="entry name" value="Structural Genomics, Unknown Function 30-nov-00 1gh9 Mol_id"/>
    <property type="match status" value="1"/>
</dbReference>
<dbReference type="Pfam" id="PF03621">
    <property type="entry name" value="MbtH"/>
    <property type="match status" value="1"/>
</dbReference>
<dbReference type="InterPro" id="IPR045851">
    <property type="entry name" value="AMP-bd_C_sf"/>
</dbReference>
<comment type="caution">
    <text evidence="4">The sequence shown here is derived from an EMBL/GenBank/DDBJ whole genome shotgun (WGS) entry which is preliminary data.</text>
</comment>
<evidence type="ECO:0000313" key="4">
    <source>
        <dbReference type="EMBL" id="RNL98007.1"/>
    </source>
</evidence>
<proteinExistence type="predicted"/>
<dbReference type="Gene3D" id="1.10.1200.10">
    <property type="entry name" value="ACP-like"/>
    <property type="match status" value="1"/>
</dbReference>
<dbReference type="Pfam" id="PF00501">
    <property type="entry name" value="AMP-binding"/>
    <property type="match status" value="1"/>
</dbReference>
<protein>
    <submittedName>
        <fullName evidence="4">Amino acid adenylation domain-containing protein</fullName>
    </submittedName>
</protein>
<dbReference type="InterPro" id="IPR020845">
    <property type="entry name" value="AMP-binding_CS"/>
</dbReference>
<dbReference type="SUPFAM" id="SSF47336">
    <property type="entry name" value="ACP-like"/>
    <property type="match status" value="1"/>
</dbReference>
<dbReference type="SUPFAM" id="SSF160582">
    <property type="entry name" value="MbtH-like"/>
    <property type="match status" value="1"/>
</dbReference>
<evidence type="ECO:0000256" key="2">
    <source>
        <dbReference type="ARBA" id="ARBA00022553"/>
    </source>
</evidence>
<dbReference type="InterPro" id="IPR025110">
    <property type="entry name" value="AMP-bd_C"/>
</dbReference>
<dbReference type="SMART" id="SM00923">
    <property type="entry name" value="MbtH"/>
    <property type="match status" value="1"/>
</dbReference>
<dbReference type="InterPro" id="IPR006162">
    <property type="entry name" value="Ppantetheine_attach_site"/>
</dbReference>
<evidence type="ECO:0000313" key="5">
    <source>
        <dbReference type="Proteomes" id="UP000280698"/>
    </source>
</evidence>
<dbReference type="NCBIfam" id="TIGR01733">
    <property type="entry name" value="AA-adenyl-dom"/>
    <property type="match status" value="1"/>
</dbReference>
<keyword evidence="2" id="KW-0597">Phosphoprotein</keyword>
<dbReference type="SMART" id="SM00823">
    <property type="entry name" value="PKS_PP"/>
    <property type="match status" value="1"/>
</dbReference>
<reference evidence="4 5" key="1">
    <citation type="submission" date="2018-11" db="EMBL/GenBank/DDBJ databases">
        <title>Micromonospora sp. PPF5-17, a new actinomycetes isolated from a hot spring soil.</title>
        <authorList>
            <person name="Thawai C."/>
        </authorList>
    </citation>
    <scope>NUCLEOTIDE SEQUENCE [LARGE SCALE GENOMIC DNA]</scope>
    <source>
        <strain evidence="4 5">PPF5-17</strain>
    </source>
</reference>
<dbReference type="PANTHER" id="PTHR45527:SF1">
    <property type="entry name" value="FATTY ACID SYNTHASE"/>
    <property type="match status" value="1"/>
</dbReference>
<name>A0ABX9WGB7_9ACTN</name>
<dbReference type="SUPFAM" id="SSF56801">
    <property type="entry name" value="Acetyl-CoA synthetase-like"/>
    <property type="match status" value="1"/>
</dbReference>
<dbReference type="InterPro" id="IPR000873">
    <property type="entry name" value="AMP-dep_synth/lig_dom"/>
</dbReference>
<dbReference type="Gene3D" id="3.30.300.30">
    <property type="match status" value="1"/>
</dbReference>
<gene>
    <name evidence="4" type="ORF">EFE23_16545</name>
</gene>
<evidence type="ECO:0000256" key="1">
    <source>
        <dbReference type="ARBA" id="ARBA00022450"/>
    </source>
</evidence>
<keyword evidence="5" id="KW-1185">Reference proteome</keyword>
<dbReference type="PANTHER" id="PTHR45527">
    <property type="entry name" value="NONRIBOSOMAL PEPTIDE SYNTHETASE"/>
    <property type="match status" value="1"/>
</dbReference>
<dbReference type="PROSITE" id="PS00012">
    <property type="entry name" value="PHOSPHOPANTETHEINE"/>
    <property type="match status" value="1"/>
</dbReference>
<keyword evidence="1" id="KW-0596">Phosphopantetheine</keyword>
<dbReference type="Gene3D" id="3.40.50.12780">
    <property type="entry name" value="N-terminal domain of ligase-like"/>
    <property type="match status" value="1"/>
</dbReference>
<dbReference type="CDD" id="cd05930">
    <property type="entry name" value="A_NRPS"/>
    <property type="match status" value="1"/>
</dbReference>
<dbReference type="InterPro" id="IPR036736">
    <property type="entry name" value="ACP-like_sf"/>
</dbReference>
<dbReference type="Pfam" id="PF13193">
    <property type="entry name" value="AMP-binding_C"/>
    <property type="match status" value="1"/>
</dbReference>
<dbReference type="Proteomes" id="UP000280698">
    <property type="component" value="Unassembled WGS sequence"/>
</dbReference>
<dbReference type="InterPro" id="IPR010071">
    <property type="entry name" value="AA_adenyl_dom"/>
</dbReference>
<dbReference type="InterPro" id="IPR009081">
    <property type="entry name" value="PP-bd_ACP"/>
</dbReference>
<sequence length="629" mass="65957">MKPGIFDDLEQEFKIVKHDDGHISIWPADRPPPAGWQATGRPAPRQECLTSIAASATLERDAPTSDPPRPAGPDPLIEMILAAAAGRDRHTAVIDAAGLRLSYADLVDLAGRYAADLGERGVGRGDLVGVVAERSVTTVAQILGVLYAGAAYVPLDPEAPPGRRALIAERAVLSLTLTGANPVADRPADNPSGSADSPAYVLFTSGSTGRPKGVVVERRSVVTFVRDAVRRFGIRGDDRFLQFASYGFDTSVFETFAALSAGATLVVAGEEQRADPHALAAYLRQEGVTLADLPPSVLELISPADVPGLRRVFSGGEPCSGALATAWADAGVTLTVFYGPTEGTVAATACENDRPRDTPVPLGGPIAGAGVRLLDAELKPVLPGDIGEIHLSGPGLARGYLDDPVATALAFVPDPAGDGRLYRTGDLARVDADGELVFMGRRDRQIKIGGVRVEPGEVEAALCRHVGARQAVVDHVRQDGRNRLVAFIVPGTMTSAGQARAVLAEHLPSAFVPEEIVVVDALPRTVNDKIDRAALAASLPVHREPPHEEGDLSPLEQRVAADIFRPHLGRTPTDPDSNFFALGGNSLQAVKLLAAVSSSYGVRLAVRDFLADPTVRGIARAISASGGRG</sequence>
<evidence type="ECO:0000259" key="3">
    <source>
        <dbReference type="PROSITE" id="PS50075"/>
    </source>
</evidence>
<accession>A0ABX9WGB7</accession>
<dbReference type="InterPro" id="IPR042099">
    <property type="entry name" value="ANL_N_sf"/>
</dbReference>
<dbReference type="InterPro" id="IPR005153">
    <property type="entry name" value="MbtH-like_dom"/>
</dbReference>
<dbReference type="InterPro" id="IPR020806">
    <property type="entry name" value="PKS_PP-bd"/>
</dbReference>